<reference evidence="1" key="1">
    <citation type="submission" date="2021-06" db="EMBL/GenBank/DDBJ databases">
        <authorList>
            <person name="Kallberg Y."/>
            <person name="Tangrot J."/>
            <person name="Rosling A."/>
        </authorList>
    </citation>
    <scope>NUCLEOTIDE SEQUENCE</scope>
    <source>
        <strain evidence="1">CL356</strain>
    </source>
</reference>
<dbReference type="EMBL" id="CAJVPT010053791">
    <property type="protein sequence ID" value="CAG8752205.1"/>
    <property type="molecule type" value="Genomic_DNA"/>
</dbReference>
<protein>
    <submittedName>
        <fullName evidence="1">9655_t:CDS:1</fullName>
    </submittedName>
</protein>
<accession>A0ACA9QKD4</accession>
<dbReference type="Proteomes" id="UP000789525">
    <property type="component" value="Unassembled WGS sequence"/>
</dbReference>
<evidence type="ECO:0000313" key="2">
    <source>
        <dbReference type="Proteomes" id="UP000789525"/>
    </source>
</evidence>
<feature type="non-terminal residue" evidence="1">
    <location>
        <position position="83"/>
    </location>
</feature>
<gene>
    <name evidence="1" type="ORF">ACOLOM_LOCUS12753</name>
</gene>
<evidence type="ECO:0000313" key="1">
    <source>
        <dbReference type="EMBL" id="CAG8752205.1"/>
    </source>
</evidence>
<feature type="non-terminal residue" evidence="1">
    <location>
        <position position="1"/>
    </location>
</feature>
<proteinExistence type="predicted"/>
<sequence length="83" mass="9401">ERKKSASKNDFFILFTTAENCNVELPKHSGIVDGKVFRDYFGPFSGRAYKSIMAKSTPPIRDKVNNIHTTSHGKLCRVNQINK</sequence>
<organism evidence="1 2">
    <name type="scientific">Acaulospora colombiana</name>
    <dbReference type="NCBI Taxonomy" id="27376"/>
    <lineage>
        <taxon>Eukaryota</taxon>
        <taxon>Fungi</taxon>
        <taxon>Fungi incertae sedis</taxon>
        <taxon>Mucoromycota</taxon>
        <taxon>Glomeromycotina</taxon>
        <taxon>Glomeromycetes</taxon>
        <taxon>Diversisporales</taxon>
        <taxon>Acaulosporaceae</taxon>
        <taxon>Acaulospora</taxon>
    </lineage>
</organism>
<keyword evidence="2" id="KW-1185">Reference proteome</keyword>
<comment type="caution">
    <text evidence="1">The sequence shown here is derived from an EMBL/GenBank/DDBJ whole genome shotgun (WGS) entry which is preliminary data.</text>
</comment>
<name>A0ACA9QKD4_9GLOM</name>